<dbReference type="InterPro" id="IPR052516">
    <property type="entry name" value="N-heterocyclic_Hydroxylase"/>
</dbReference>
<feature type="domain" description="Aldehyde oxidase/xanthine dehydrogenase a/b hammerhead" evidence="1">
    <location>
        <begin position="227"/>
        <end position="304"/>
    </location>
</feature>
<evidence type="ECO:0000313" key="2">
    <source>
        <dbReference type="EMBL" id="GAA4338528.1"/>
    </source>
</evidence>
<dbReference type="PANTHER" id="PTHR47495:SF1">
    <property type="entry name" value="BLL3820 PROTEIN"/>
    <property type="match status" value="1"/>
</dbReference>
<dbReference type="PANTHER" id="PTHR47495">
    <property type="entry name" value="ALDEHYDE DEHYDROGENASE"/>
    <property type="match status" value="1"/>
</dbReference>
<reference evidence="3" key="1">
    <citation type="journal article" date="2019" name="Int. J. Syst. Evol. Microbiol.">
        <title>The Global Catalogue of Microorganisms (GCM) 10K type strain sequencing project: providing services to taxonomists for standard genome sequencing and annotation.</title>
        <authorList>
            <consortium name="The Broad Institute Genomics Platform"/>
            <consortium name="The Broad Institute Genome Sequencing Center for Infectious Disease"/>
            <person name="Wu L."/>
            <person name="Ma J."/>
        </authorList>
    </citation>
    <scope>NUCLEOTIDE SEQUENCE [LARGE SCALE GENOMIC DNA]</scope>
    <source>
        <strain evidence="3">JCM 17666</strain>
    </source>
</reference>
<evidence type="ECO:0000313" key="3">
    <source>
        <dbReference type="Proteomes" id="UP001501671"/>
    </source>
</evidence>
<dbReference type="InterPro" id="IPR008274">
    <property type="entry name" value="AldOxase/xan_DH_MoCoBD1"/>
</dbReference>
<protein>
    <submittedName>
        <fullName evidence="2">Xanthine dehydrogenase family protein molybdopterin-binding subunit</fullName>
    </submittedName>
</protein>
<comment type="caution">
    <text evidence="2">The sequence shown here is derived from an EMBL/GenBank/DDBJ whole genome shotgun (WGS) entry which is preliminary data.</text>
</comment>
<dbReference type="SUPFAM" id="SSF56003">
    <property type="entry name" value="Molybdenum cofactor-binding domain"/>
    <property type="match status" value="2"/>
</dbReference>
<evidence type="ECO:0000259" key="1">
    <source>
        <dbReference type="SMART" id="SM01008"/>
    </source>
</evidence>
<dbReference type="Pfam" id="PF02738">
    <property type="entry name" value="MoCoBD_1"/>
    <property type="match status" value="1"/>
</dbReference>
<dbReference type="InterPro" id="IPR037165">
    <property type="entry name" value="AldOxase/xan_DH_Mopterin-bd_sf"/>
</dbReference>
<dbReference type="PIRSF" id="PIRSF036389">
    <property type="entry name" value="IOR_B"/>
    <property type="match status" value="1"/>
</dbReference>
<dbReference type="InterPro" id="IPR006311">
    <property type="entry name" value="TAT_signal"/>
</dbReference>
<gene>
    <name evidence="2" type="ORF">GCM10023144_35720</name>
</gene>
<keyword evidence="3" id="KW-1185">Reference proteome</keyword>
<dbReference type="Gene3D" id="3.90.1170.50">
    <property type="entry name" value="Aldehyde oxidase/xanthine dehydrogenase, a/b hammerhead"/>
    <property type="match status" value="1"/>
</dbReference>
<dbReference type="InterPro" id="IPR046867">
    <property type="entry name" value="AldOxase/xan_DH_MoCoBD2"/>
</dbReference>
<dbReference type="EMBL" id="BAABFO010000019">
    <property type="protein sequence ID" value="GAA4338528.1"/>
    <property type="molecule type" value="Genomic_DNA"/>
</dbReference>
<accession>A0ABP8HFE4</accession>
<sequence>MRCEDIPLVAGGVGSPGRRGFLKAGGALVVAFALPVAGAEQARAGAAGPFAEVPHDQLDSWLAVAQDGSVSAFTGRIDMGTGVETVFTQAVAEELDVPLGAVAFVMGDTARTPEQGKSTASNNIARNLPPIRQAAAEARLALLELAAAKFGVPVSALSVEDGVVSTGDGRAVRYGELVGGKRFDIRLGVKGEGNSLTLSGRAKPKDPKDFKILGTPAPRVDIPAKVRGEFRYVHDVVVDGMAYGTVVLPPARGMKLVSVDGFAQPVPGVVKVVSKGNFVGIVAETEQAAVRARMALKVNWAQAEQADFDDMYALIDKAPIVKDVTEGELGDIEAGFAKAAHVVEGTYYLPDNSHGMMGPSCAVADFRAEGLTIWSGTQWPDGTRRDVAAMLGLPVEKVRVVWVQGAGSYGRLGVDDAAADAALLSQAVGRPVRVQWQRADEHQWSPFCPAAVIRTKAGIDRGGAIVAWQFENRTPGHSTGERGNILAWRALGTSPGHKRLSGGADTPGYGIPNLRVVTHYTEETVRAIYMRSVAGIQNTFAIESMMDDLAAKAGVDPVEFRLRHTPSERARHVIETVAKAAAWKPKQKPVVKGDLIECRGIAAMCPGDGALSNHGAWGNLATIVDVAIDKRTGLVRVKRAFVAFDAGRIANPDGLRAQAEGGTIMGISRTLKEQVLYRGASVASTDWLTYPVLQFSEMPESIEVTLIDSDRPPLGAGEVPNVTPPGAIGNAIFAATGVRLRSLPLTPDKVRAALASA</sequence>
<organism evidence="2 3">
    <name type="scientific">Pigmentiphaga soli</name>
    <dbReference type="NCBI Taxonomy" id="1007095"/>
    <lineage>
        <taxon>Bacteria</taxon>
        <taxon>Pseudomonadati</taxon>
        <taxon>Pseudomonadota</taxon>
        <taxon>Betaproteobacteria</taxon>
        <taxon>Burkholderiales</taxon>
        <taxon>Alcaligenaceae</taxon>
        <taxon>Pigmentiphaga</taxon>
    </lineage>
</organism>
<dbReference type="PROSITE" id="PS51318">
    <property type="entry name" value="TAT"/>
    <property type="match status" value="1"/>
</dbReference>
<name>A0ABP8HFE4_9BURK</name>
<dbReference type="RefSeq" id="WP_345251238.1">
    <property type="nucleotide sequence ID" value="NZ_BAABFO010000019.1"/>
</dbReference>
<dbReference type="Pfam" id="PF20256">
    <property type="entry name" value="MoCoBD_2"/>
    <property type="match status" value="1"/>
</dbReference>
<proteinExistence type="predicted"/>
<dbReference type="Gene3D" id="3.30.365.10">
    <property type="entry name" value="Aldehyde oxidase/xanthine dehydrogenase, molybdopterin binding domain"/>
    <property type="match status" value="4"/>
</dbReference>
<dbReference type="InterPro" id="IPR012368">
    <property type="entry name" value="OxRdtase_Mopterin-bd_su_IorB"/>
</dbReference>
<dbReference type="Proteomes" id="UP001501671">
    <property type="component" value="Unassembled WGS sequence"/>
</dbReference>
<dbReference type="SMART" id="SM01008">
    <property type="entry name" value="Ald_Xan_dh_C"/>
    <property type="match status" value="1"/>
</dbReference>
<dbReference type="InterPro" id="IPR000674">
    <property type="entry name" value="Ald_Oxase/Xan_DH_a/b"/>
</dbReference>